<keyword evidence="2" id="KW-0646">Protease inhibitor</keyword>
<evidence type="ECO:0000313" key="6">
    <source>
        <dbReference type="Proteomes" id="UP000604825"/>
    </source>
</evidence>
<dbReference type="PANTHER" id="PTHR33091:SF37">
    <property type="entry name" value="SUBTILISIN-CHYMOTRYPSIN INHIBITOR CI-1B"/>
    <property type="match status" value="1"/>
</dbReference>
<evidence type="ECO:0000256" key="2">
    <source>
        <dbReference type="ARBA" id="ARBA00022690"/>
    </source>
</evidence>
<evidence type="ECO:0000256" key="3">
    <source>
        <dbReference type="ARBA" id="ARBA00022900"/>
    </source>
</evidence>
<dbReference type="GO" id="GO:0009611">
    <property type="term" value="P:response to wounding"/>
    <property type="evidence" value="ECO:0007669"/>
    <property type="project" value="InterPro"/>
</dbReference>
<reference evidence="5" key="1">
    <citation type="submission" date="2020-10" db="EMBL/GenBank/DDBJ databases">
        <authorList>
            <person name="Han B."/>
            <person name="Lu T."/>
            <person name="Zhao Q."/>
            <person name="Huang X."/>
            <person name="Zhao Y."/>
        </authorList>
    </citation>
    <scope>NUCLEOTIDE SEQUENCE</scope>
</reference>
<evidence type="ECO:0000313" key="5">
    <source>
        <dbReference type="EMBL" id="CAD6273278.1"/>
    </source>
</evidence>
<organism evidence="5 6">
    <name type="scientific">Miscanthus lutarioriparius</name>
    <dbReference type="NCBI Taxonomy" id="422564"/>
    <lineage>
        <taxon>Eukaryota</taxon>
        <taxon>Viridiplantae</taxon>
        <taxon>Streptophyta</taxon>
        <taxon>Embryophyta</taxon>
        <taxon>Tracheophyta</taxon>
        <taxon>Spermatophyta</taxon>
        <taxon>Magnoliopsida</taxon>
        <taxon>Liliopsida</taxon>
        <taxon>Poales</taxon>
        <taxon>Poaceae</taxon>
        <taxon>PACMAD clade</taxon>
        <taxon>Panicoideae</taxon>
        <taxon>Andropogonodae</taxon>
        <taxon>Andropogoneae</taxon>
        <taxon>Saccharinae</taxon>
        <taxon>Miscanthus</taxon>
    </lineage>
</organism>
<evidence type="ECO:0000256" key="1">
    <source>
        <dbReference type="ARBA" id="ARBA00008210"/>
    </source>
</evidence>
<dbReference type="Pfam" id="PF00280">
    <property type="entry name" value="potato_inhibit"/>
    <property type="match status" value="1"/>
</dbReference>
<protein>
    <submittedName>
        <fullName evidence="5">Uncharacterized protein</fullName>
    </submittedName>
</protein>
<keyword evidence="3" id="KW-0722">Serine protease inhibitor</keyword>
<dbReference type="Gene3D" id="3.30.10.10">
    <property type="entry name" value="Trypsin Inhibitor V, subunit A"/>
    <property type="match status" value="1"/>
</dbReference>
<accession>A0A811RUS1</accession>
<dbReference type="PANTHER" id="PTHR33091">
    <property type="entry name" value="PROTEIN, PUTATIVE, EXPRESSED-RELATED"/>
    <property type="match status" value="1"/>
</dbReference>
<feature type="chain" id="PRO_5032326624" evidence="4">
    <location>
        <begin position="23"/>
        <end position="84"/>
    </location>
</feature>
<dbReference type="GO" id="GO:0004867">
    <property type="term" value="F:serine-type endopeptidase inhibitor activity"/>
    <property type="evidence" value="ECO:0007669"/>
    <property type="project" value="UniProtKB-KW"/>
</dbReference>
<dbReference type="PRINTS" id="PR00292">
    <property type="entry name" value="POTATOINHBTR"/>
</dbReference>
<keyword evidence="6" id="KW-1185">Reference proteome</keyword>
<name>A0A811RUS1_9POAL</name>
<dbReference type="InterPro" id="IPR036354">
    <property type="entry name" value="Prot_inh_pot1_sf"/>
</dbReference>
<comment type="caution">
    <text evidence="5">The sequence shown here is derived from an EMBL/GenBank/DDBJ whole genome shotgun (WGS) entry which is preliminary data.</text>
</comment>
<gene>
    <name evidence="5" type="ORF">NCGR_LOCUS56544</name>
</gene>
<sequence length="84" mass="9246">MAAWRLAFLGLMSSIVMDVTSSEKKTSWPEVVGMSIKEATEIILKDMPNAYIQVLPIGSPVTLDIRPDRVRIFVDTVAKTPIVG</sequence>
<comment type="similarity">
    <text evidence="1">Belongs to the protease inhibitor I13 (potato type I serine protease inhibitor) family.</text>
</comment>
<keyword evidence="4" id="KW-0732">Signal</keyword>
<feature type="signal peptide" evidence="4">
    <location>
        <begin position="1"/>
        <end position="22"/>
    </location>
</feature>
<dbReference type="OrthoDB" id="658623at2759"/>
<proteinExistence type="inferred from homology"/>
<dbReference type="EMBL" id="CAJGYO010000016">
    <property type="protein sequence ID" value="CAD6273278.1"/>
    <property type="molecule type" value="Genomic_DNA"/>
</dbReference>
<dbReference type="InterPro" id="IPR000864">
    <property type="entry name" value="Prot_inh_pot1"/>
</dbReference>
<dbReference type="Proteomes" id="UP000604825">
    <property type="component" value="Unassembled WGS sequence"/>
</dbReference>
<dbReference type="SUPFAM" id="SSF54654">
    <property type="entry name" value="CI-2 family of serine protease inhibitors"/>
    <property type="match status" value="1"/>
</dbReference>
<dbReference type="AlphaFoldDB" id="A0A811RUS1"/>
<evidence type="ECO:0000256" key="4">
    <source>
        <dbReference type="SAM" id="SignalP"/>
    </source>
</evidence>